<evidence type="ECO:0000313" key="1">
    <source>
        <dbReference type="EMBL" id="TQL51934.1"/>
    </source>
</evidence>
<name>A0A542YVE3_9MICO</name>
<comment type="caution">
    <text evidence="1">The sequence shown here is derived from an EMBL/GenBank/DDBJ whole genome shotgun (WGS) entry which is preliminary data.</text>
</comment>
<dbReference type="OrthoDB" id="5007034at2"/>
<sequence length="104" mass="11371">MSEFTRPTAAEEYAVRLATRERSPVLRVAHRVWGVASTLVNGAVGDGLLPYPETGEILVTDRDDVTVLRLPTSLDTVDATLEQLETDLSALSAEEFLAQWLATN</sequence>
<protein>
    <submittedName>
        <fullName evidence="1">Uncharacterized protein</fullName>
    </submittedName>
</protein>
<dbReference type="EMBL" id="VFOP01000001">
    <property type="protein sequence ID" value="TQL51934.1"/>
    <property type="molecule type" value="Genomic_DNA"/>
</dbReference>
<dbReference type="AlphaFoldDB" id="A0A542YVE3"/>
<organism evidence="1 2">
    <name type="scientific">Ornithinicoccus hortensis</name>
    <dbReference type="NCBI Taxonomy" id="82346"/>
    <lineage>
        <taxon>Bacteria</taxon>
        <taxon>Bacillati</taxon>
        <taxon>Actinomycetota</taxon>
        <taxon>Actinomycetes</taxon>
        <taxon>Micrococcales</taxon>
        <taxon>Intrasporangiaceae</taxon>
        <taxon>Ornithinicoccus</taxon>
    </lineage>
</organism>
<dbReference type="RefSeq" id="WP_141785872.1">
    <property type="nucleotide sequence ID" value="NZ_BAAAIK010000001.1"/>
</dbReference>
<proteinExistence type="predicted"/>
<evidence type="ECO:0000313" key="2">
    <source>
        <dbReference type="Proteomes" id="UP000319516"/>
    </source>
</evidence>
<accession>A0A542YVE3</accession>
<dbReference type="Proteomes" id="UP000319516">
    <property type="component" value="Unassembled WGS sequence"/>
</dbReference>
<reference evidence="1 2" key="1">
    <citation type="submission" date="2019-06" db="EMBL/GenBank/DDBJ databases">
        <title>Sequencing the genomes of 1000 actinobacteria strains.</title>
        <authorList>
            <person name="Klenk H.-P."/>
        </authorList>
    </citation>
    <scope>NUCLEOTIDE SEQUENCE [LARGE SCALE GENOMIC DNA]</scope>
    <source>
        <strain evidence="1 2">DSM 12335</strain>
    </source>
</reference>
<keyword evidence="2" id="KW-1185">Reference proteome</keyword>
<gene>
    <name evidence="1" type="ORF">FB467_3101</name>
</gene>